<dbReference type="AlphaFoldDB" id="A0A516H373"/>
<dbReference type="Pfam" id="PF00583">
    <property type="entry name" value="Acetyltransf_1"/>
    <property type="match status" value="1"/>
</dbReference>
<dbReference type="SUPFAM" id="SSF55729">
    <property type="entry name" value="Acyl-CoA N-acyltransferases (Nat)"/>
    <property type="match status" value="1"/>
</dbReference>
<dbReference type="EMBL" id="CP041636">
    <property type="protein sequence ID" value="QDO98224.1"/>
    <property type="molecule type" value="Genomic_DNA"/>
</dbReference>
<proteinExistence type="predicted"/>
<dbReference type="InterPro" id="IPR000182">
    <property type="entry name" value="GNAT_dom"/>
</dbReference>
<dbReference type="CDD" id="cd04301">
    <property type="entry name" value="NAT_SF"/>
    <property type="match status" value="1"/>
</dbReference>
<accession>A0A516H373</accession>
<organism evidence="4 5">
    <name type="scientific">Ferrovibrio terrae</name>
    <dbReference type="NCBI Taxonomy" id="2594003"/>
    <lineage>
        <taxon>Bacteria</taxon>
        <taxon>Pseudomonadati</taxon>
        <taxon>Pseudomonadota</taxon>
        <taxon>Alphaproteobacteria</taxon>
        <taxon>Rhodospirillales</taxon>
        <taxon>Rhodospirillaceae</taxon>
        <taxon>Ferrovibrio</taxon>
    </lineage>
</organism>
<dbReference type="RefSeq" id="WP_144069205.1">
    <property type="nucleotide sequence ID" value="NZ_CP041636.1"/>
</dbReference>
<feature type="domain" description="N-acetyltransferase" evidence="3">
    <location>
        <begin position="3"/>
        <end position="171"/>
    </location>
</feature>
<dbReference type="PANTHER" id="PTHR43877">
    <property type="entry name" value="AMINOALKYLPHOSPHONATE N-ACETYLTRANSFERASE-RELATED-RELATED"/>
    <property type="match status" value="1"/>
</dbReference>
<keyword evidence="2" id="KW-0012">Acyltransferase</keyword>
<dbReference type="GO" id="GO:0016747">
    <property type="term" value="F:acyltransferase activity, transferring groups other than amino-acyl groups"/>
    <property type="evidence" value="ECO:0007669"/>
    <property type="project" value="InterPro"/>
</dbReference>
<sequence>MSYRIRPARASEAEALREIERAAGQSFAAVGYPEVAQHEPTSAAALRDGITDGALFVAAAPSDDPVGFLLCTEIDGDLYVQELAVHPDHAGHRLAVPLLAAAETLARSLGLPALCLTTFRSVPWNAPYYARLGFHVMPDDQIGPSLRFIIARQAASGLDTANRVAMRRYLPA</sequence>
<evidence type="ECO:0000259" key="3">
    <source>
        <dbReference type="PROSITE" id="PS51186"/>
    </source>
</evidence>
<dbReference type="Proteomes" id="UP000317496">
    <property type="component" value="Chromosome"/>
</dbReference>
<dbReference type="OrthoDB" id="572496at2"/>
<dbReference type="InterPro" id="IPR016181">
    <property type="entry name" value="Acyl_CoA_acyltransferase"/>
</dbReference>
<evidence type="ECO:0000313" key="5">
    <source>
        <dbReference type="Proteomes" id="UP000317496"/>
    </source>
</evidence>
<dbReference type="InterPro" id="IPR050832">
    <property type="entry name" value="Bact_Acetyltransf"/>
</dbReference>
<gene>
    <name evidence="4" type="ORF">FNB15_13510</name>
</gene>
<dbReference type="PROSITE" id="PS51186">
    <property type="entry name" value="GNAT"/>
    <property type="match status" value="1"/>
</dbReference>
<dbReference type="KEGG" id="fer:FNB15_13510"/>
<dbReference type="Gene3D" id="3.40.630.30">
    <property type="match status" value="1"/>
</dbReference>
<evidence type="ECO:0000313" key="4">
    <source>
        <dbReference type="EMBL" id="QDO98224.1"/>
    </source>
</evidence>
<evidence type="ECO:0000256" key="1">
    <source>
        <dbReference type="ARBA" id="ARBA00022679"/>
    </source>
</evidence>
<keyword evidence="1 4" id="KW-0808">Transferase</keyword>
<protein>
    <submittedName>
        <fullName evidence="4">GNAT family N-acetyltransferase</fullName>
    </submittedName>
</protein>
<evidence type="ECO:0000256" key="2">
    <source>
        <dbReference type="ARBA" id="ARBA00023315"/>
    </source>
</evidence>
<keyword evidence="5" id="KW-1185">Reference proteome</keyword>
<name>A0A516H373_9PROT</name>
<reference evidence="4 5" key="1">
    <citation type="submission" date="2019-07" db="EMBL/GenBank/DDBJ databases">
        <title>Genome sequencing for Ferrovibrio sp. K5.</title>
        <authorList>
            <person name="Park S.-J."/>
        </authorList>
    </citation>
    <scope>NUCLEOTIDE SEQUENCE [LARGE SCALE GENOMIC DNA]</scope>
    <source>
        <strain evidence="4 5">K5</strain>
    </source>
</reference>